<name>A0A1I7W874_HETBA</name>
<dbReference type="WBParaSite" id="Hba_00835">
    <property type="protein sequence ID" value="Hba_00835"/>
    <property type="gene ID" value="Hba_00835"/>
</dbReference>
<dbReference type="AlphaFoldDB" id="A0A1I7W874"/>
<proteinExistence type="predicted"/>
<protein>
    <submittedName>
        <fullName evidence="2">Uncharacterized protein</fullName>
    </submittedName>
</protein>
<reference evidence="2" key="1">
    <citation type="submission" date="2016-11" db="UniProtKB">
        <authorList>
            <consortium name="WormBaseParasite"/>
        </authorList>
    </citation>
    <scope>IDENTIFICATION</scope>
</reference>
<keyword evidence="1" id="KW-1185">Reference proteome</keyword>
<organism evidence="1 2">
    <name type="scientific">Heterorhabditis bacteriophora</name>
    <name type="common">Entomopathogenic nematode worm</name>
    <dbReference type="NCBI Taxonomy" id="37862"/>
    <lineage>
        <taxon>Eukaryota</taxon>
        <taxon>Metazoa</taxon>
        <taxon>Ecdysozoa</taxon>
        <taxon>Nematoda</taxon>
        <taxon>Chromadorea</taxon>
        <taxon>Rhabditida</taxon>
        <taxon>Rhabditina</taxon>
        <taxon>Rhabditomorpha</taxon>
        <taxon>Strongyloidea</taxon>
        <taxon>Heterorhabditidae</taxon>
        <taxon>Heterorhabditis</taxon>
    </lineage>
</organism>
<evidence type="ECO:0000313" key="2">
    <source>
        <dbReference type="WBParaSite" id="Hba_00835"/>
    </source>
</evidence>
<sequence>MVYIFIYCYINTFLIENLFSDSCETRISKNQ</sequence>
<evidence type="ECO:0000313" key="1">
    <source>
        <dbReference type="Proteomes" id="UP000095283"/>
    </source>
</evidence>
<dbReference type="Proteomes" id="UP000095283">
    <property type="component" value="Unplaced"/>
</dbReference>
<accession>A0A1I7W874</accession>